<evidence type="ECO:0000256" key="1">
    <source>
        <dbReference type="ARBA" id="ARBA00022723"/>
    </source>
</evidence>
<dbReference type="SUPFAM" id="SSF63570">
    <property type="entry name" value="PABC (PABP) domain"/>
    <property type="match status" value="1"/>
</dbReference>
<feature type="compositionally biased region" description="Basic and acidic residues" evidence="5">
    <location>
        <begin position="839"/>
        <end position="858"/>
    </location>
</feature>
<feature type="compositionally biased region" description="Low complexity" evidence="5">
    <location>
        <begin position="99"/>
        <end position="119"/>
    </location>
</feature>
<feature type="compositionally biased region" description="Polar residues" evidence="5">
    <location>
        <begin position="1681"/>
        <end position="1693"/>
    </location>
</feature>
<dbReference type="InterPro" id="IPR024725">
    <property type="entry name" value="UBR5_UBA"/>
</dbReference>
<accession>A0A2A2JU68</accession>
<evidence type="ECO:0000256" key="4">
    <source>
        <dbReference type="PROSITE-ProRule" id="PRU00508"/>
    </source>
</evidence>
<sequence length="2541" mass="280414">MCWERKMNELNDFYNNNKRINQMKIEFPRIRDAIREANTRGFQSSTAIAEIGLNNIVHAVVSQDSAAFLLKNGGIVRVGIEHKTVECEDRSGSQGPGQAITSPSSTQSSGNSSSAAAARTNSAAKFRRVMLSTSTIRRGERGGVIIDSRARPLPSEQAVPEHLIAQAQVVLQGKSRDVIVRELRRTHLNVNEAVNNLLSRDDDEDEGDEGNGEVVLPEELLSLLDPLHGSIAEEQIYGSSDNFDYIMAREIRSRGKDNKDRDGKKRDENDMKTRLELGHKLEYWSERATGVPQGVQRFVKMAATCSEILAVSSDGKLYGWRWGEALGDTKPHQVATQLLQKSESIVHLATCSLRVAITTNENRIITWFDENKCGERIRAATQCVSTPLEVKIDELCVSNLLAVARAESAFFWCGVYPFSERQKIWEKERNKSRKHVTFESNAEIVEGSEIRSKSCPLYAAGSVALCLSNSQPVVGVLMESAWTHSEMCRFRVIDPLAFDSDLPVAAADFDGDKKAVFAHPGSRKRRAIQEVFGSPSSGGNASSQKEEAWQIGECIWVYEQQPQDTAIAKIVDGAFIAVEYQRLPGDMTYASSLSATLNKDTPANNRKMRLLRKDDMCLVSSKSASPRTPTVLQKEPGKFQASSSVRKVLSVVADSTGIRALVEKRNGRLHIARISVKGHVLSDRPLPLHPSALYGPALEPPKLVNYGDDRILMLVDGNNCVTLLMRNALMGFREPVVLHQPTNRFVSLFTNNPISVKTPNLLSAMILLLPGPSQRAVERGFPSLLQTVLHADAATVKRLLDDMIKTGDEDLWKQEIRDSRTDCGGNILHAAIRIAVANKNRDDADPGSRRNPSRDEPSRSTGSGSSFMDPLETKWQRLMRSRRDDPGTQGLAGGNAPGSGTSPLVRNPTMPVEVDISAQEIDPRADLTGAAAAAAAAMSSGPITRSRAHEQLSVAGNFANFAFAAVQQLQQHKDEYSNPVSDSKDRQKGAIDIPDVLVSHDVLKAYLPNLLAHRDADGYTPFTAAANIRAYGAALHLWKAIATVTNNFNTDSMPYVHPQGGRVDDSLLFLLCYNDNCSFTWTGDSHINQDIYECRDCALVNSLCCCTECAQTCHRNHDCRLKRTSPTAYCDCWEKCPCKAVIAGNQEKREELLKMVLLRTNLHEQTNKRGEHILLFLARTVGRQTSEQGNYSKKRPRYVSDNSNMPEHDLDPPKFANFALESCISMWKVVKNLLTIGYRSLSLSEPIAEDLFHLNCQSGSTHLDKFVFTLLAKCPEKYTNILVDTIVNVLNDKCDPECVTVASRLVRSVIRLYVISVLVSPIAAAAAIAGEAPAGNATPNERRGVHATISLSGFLSLIKRNANPNKETKSTAIANFVLRCRHVLRRLCSISCLEVAAAADAILAPVRLGMVKANWPIMMTAGQDALEVIERYLTYEPDMTTVLSMSEENRERRKRKSRRDTDRADRDRRHPIGGGTGADSSDGDSDSDGDDPDSARRHNSQSGNETVDSLGNVAHSAVRRKSGISGLAVTNRDRIRSGDSDDEEDRSLSSTDDEEDEDQSRAVIDEDMEDDEDNEEDMDDDPLYDNSDGDGEAEHNVSMFEIANGNYDGSNSREGEDYIHSSPHYDDGEDSNGGEGSNTFRDETVEDAEIRNINERREENPAAEPTSDSGNAREEQPPAPTSQNANEQPSQQDAENQNQSADNSNDSSRRRQSRDRRSSESTLSWTLRRNTAEDSRRNETWRDSLLAGSHDTAGQGTTNASNVTSIGDSSSAGNSQGNRGRNEDGEESSNRTVQIIANAVESASGTGLFGKKKHTDVATGKSTHETTYQLSAGFSFLVRCLSDLLNFLQAEDEDIDQPFKVYDAQKAAAILSGAAERLSASFSWMSTAMDRIEAQLRFGNAIMASGVAESRFKAEKRAVKRKDRKDKMTEDLYQKKKETLEYMMGILRSYSAEAGDDLPVIELENLRTLAFAFDAYLVFSNASDALREVAASTPHTSSAARTRSSESNQSPDHRTVHTFFRRSDSVSFPGTAACDAWDLIEGSGAHVPLVEHPDLLTADADRNVLFAAPQEQVSTTRYREIYKNLGVSDVGHQGFTTQMDTSRMLREIDDEDQMEVKQEEGIEVDKRKEEYPVPEGMEPLSLENVREEMKKSTNTKQHKVMSRWKNTLLLMAKECHEAILDSLGGETGNSPLLTTIATFAVRQAQFKKIMDKFRNSQMKDINLEVNRESVQLVRDTVFQLNQTFVRRSNQPKGKDNDATSPLLASARVKVRFRDEPGEGTGVARSFYTALAEALQQLKKLPFEELGWTGGEDYLYGGLNANGFSQQSPAQQQGGGASSGPLERTSSRGRIQIMRERSGAFGGRKKFKRHPLQVTSQPYTPRSVDEALRVDGANAAKQERCGDEPARERPVLSDAIYAKVHAIRPSAAPRIAGILVDLPVTIVLQMLSGADTFRQYYDDAIAAMLNNGLPSDLSLLSAPADVPLEQMNPSQPLPTSDDAPLFYRASPRGFFSPVAGRLSPIRLNAFRNVGRVIGLCLSQVWY</sequence>
<name>A0A2A2JU68_9BILA</name>
<feature type="zinc finger region" description="UBR-type" evidence="4">
    <location>
        <begin position="1075"/>
        <end position="1143"/>
    </location>
</feature>
<evidence type="ECO:0000259" key="6">
    <source>
        <dbReference type="PROSITE" id="PS51157"/>
    </source>
</evidence>
<reference evidence="8 9" key="1">
    <citation type="journal article" date="2017" name="Curr. Biol.">
        <title>Genome architecture and evolution of a unichromosomal asexual nematode.</title>
        <authorList>
            <person name="Fradin H."/>
            <person name="Zegar C."/>
            <person name="Gutwein M."/>
            <person name="Lucas J."/>
            <person name="Kovtun M."/>
            <person name="Corcoran D."/>
            <person name="Baugh L.R."/>
            <person name="Kiontke K."/>
            <person name="Gunsalus K."/>
            <person name="Fitch D.H."/>
            <person name="Piano F."/>
        </authorList>
    </citation>
    <scope>NUCLEOTIDE SEQUENCE [LARGE SCALE GENOMIC DNA]</scope>
    <source>
        <strain evidence="8">PF1309</strain>
    </source>
</reference>
<feature type="compositionally biased region" description="Basic and acidic residues" evidence="5">
    <location>
        <begin position="1640"/>
        <end position="1660"/>
    </location>
</feature>
<feature type="compositionally biased region" description="Acidic residues" evidence="5">
    <location>
        <begin position="1481"/>
        <end position="1492"/>
    </location>
</feature>
<keyword evidence="2" id="KW-0863">Zinc-finger</keyword>
<dbReference type="GO" id="GO:0005634">
    <property type="term" value="C:nucleus"/>
    <property type="evidence" value="ECO:0007669"/>
    <property type="project" value="TreeGrafter"/>
</dbReference>
<comment type="caution">
    <text evidence="8">The sequence shown here is derived from an EMBL/GenBank/DDBJ whole genome shotgun (WGS) entry which is preliminary data.</text>
</comment>
<feature type="compositionally biased region" description="Basic and acidic residues" evidence="5">
    <location>
        <begin position="1611"/>
        <end position="1626"/>
    </location>
</feature>
<feature type="compositionally biased region" description="Low complexity" evidence="5">
    <location>
        <begin position="1694"/>
        <end position="1706"/>
    </location>
</feature>
<dbReference type="Gene3D" id="3.90.1750.10">
    <property type="entry name" value="Hect, E3 ligase catalytic domains"/>
    <property type="match status" value="1"/>
</dbReference>
<dbReference type="PROSITE" id="PS51309">
    <property type="entry name" value="PABC"/>
    <property type="match status" value="1"/>
</dbReference>
<dbReference type="OrthoDB" id="5806595at2759"/>
<evidence type="ECO:0000256" key="3">
    <source>
        <dbReference type="ARBA" id="ARBA00022833"/>
    </source>
</evidence>
<dbReference type="PANTHER" id="PTHR46276">
    <property type="entry name" value="E3 UBIQUITIN-PROTEIN LIGASE UBR5"/>
    <property type="match status" value="1"/>
</dbReference>
<dbReference type="InterPro" id="IPR003126">
    <property type="entry name" value="Znf_UBR"/>
</dbReference>
<evidence type="ECO:0008006" key="10">
    <source>
        <dbReference type="Google" id="ProtNLM"/>
    </source>
</evidence>
<dbReference type="Gene3D" id="1.10.8.10">
    <property type="entry name" value="DNA helicase RuvA subunit, C-terminal domain"/>
    <property type="match status" value="1"/>
</dbReference>
<evidence type="ECO:0000256" key="5">
    <source>
        <dbReference type="SAM" id="MobiDB-lite"/>
    </source>
</evidence>
<dbReference type="EMBL" id="LIAE01010221">
    <property type="protein sequence ID" value="PAV65109.1"/>
    <property type="molecule type" value="Genomic_DNA"/>
</dbReference>
<feature type="compositionally biased region" description="Acidic residues" evidence="5">
    <location>
        <begin position="1565"/>
        <end position="1591"/>
    </location>
</feature>
<dbReference type="STRING" id="2018661.A0A2A2JU68"/>
<evidence type="ECO:0000313" key="8">
    <source>
        <dbReference type="EMBL" id="PAV65109.1"/>
    </source>
</evidence>
<feature type="compositionally biased region" description="Basic and acidic residues" evidence="5">
    <location>
        <begin position="1459"/>
        <end position="1470"/>
    </location>
</feature>
<dbReference type="GO" id="GO:0090263">
    <property type="term" value="P:positive regulation of canonical Wnt signaling pathway"/>
    <property type="evidence" value="ECO:0007669"/>
    <property type="project" value="TreeGrafter"/>
</dbReference>
<dbReference type="InterPro" id="IPR002004">
    <property type="entry name" value="PABP_HYD_C"/>
</dbReference>
<dbReference type="SMART" id="SM00396">
    <property type="entry name" value="ZnF_UBR1"/>
    <property type="match status" value="1"/>
</dbReference>
<dbReference type="Proteomes" id="UP000218231">
    <property type="component" value="Unassembled WGS sequence"/>
</dbReference>
<keyword evidence="3" id="KW-0862">Zinc</keyword>
<dbReference type="GO" id="GO:0034450">
    <property type="term" value="F:ubiquitin-ubiquitin ligase activity"/>
    <property type="evidence" value="ECO:0007669"/>
    <property type="project" value="TreeGrafter"/>
</dbReference>
<dbReference type="GO" id="GO:0005737">
    <property type="term" value="C:cytoplasm"/>
    <property type="evidence" value="ECO:0007669"/>
    <property type="project" value="TreeGrafter"/>
</dbReference>
<dbReference type="InterPro" id="IPR047503">
    <property type="entry name" value="UBR-box_UBR5"/>
</dbReference>
<organism evidence="8 9">
    <name type="scientific">Diploscapter pachys</name>
    <dbReference type="NCBI Taxonomy" id="2018661"/>
    <lineage>
        <taxon>Eukaryota</taxon>
        <taxon>Metazoa</taxon>
        <taxon>Ecdysozoa</taxon>
        <taxon>Nematoda</taxon>
        <taxon>Chromadorea</taxon>
        <taxon>Rhabditida</taxon>
        <taxon>Rhabditina</taxon>
        <taxon>Rhabditomorpha</taxon>
        <taxon>Rhabditoidea</taxon>
        <taxon>Rhabditidae</taxon>
        <taxon>Diploscapter</taxon>
    </lineage>
</organism>
<feature type="domain" description="PABC" evidence="7">
    <location>
        <begin position="2391"/>
        <end position="2468"/>
    </location>
</feature>
<dbReference type="InterPro" id="IPR036053">
    <property type="entry name" value="PABP-dom"/>
</dbReference>
<feature type="compositionally biased region" description="Acidic residues" evidence="5">
    <location>
        <begin position="1540"/>
        <end position="1558"/>
    </location>
</feature>
<dbReference type="GO" id="GO:0043130">
    <property type="term" value="F:ubiquitin binding"/>
    <property type="evidence" value="ECO:0007669"/>
    <property type="project" value="InterPro"/>
</dbReference>
<feature type="compositionally biased region" description="Basic and acidic residues" evidence="5">
    <location>
        <begin position="1730"/>
        <end position="1742"/>
    </location>
</feature>
<dbReference type="GO" id="GO:0000209">
    <property type="term" value="P:protein polyubiquitination"/>
    <property type="evidence" value="ECO:0007669"/>
    <property type="project" value="TreeGrafter"/>
</dbReference>
<dbReference type="CDD" id="cd14423">
    <property type="entry name" value="CUE_UBR5"/>
    <property type="match status" value="1"/>
</dbReference>
<dbReference type="CDD" id="cd19675">
    <property type="entry name" value="UBR-box_UBR5"/>
    <property type="match status" value="1"/>
</dbReference>
<feature type="region of interest" description="Disordered" evidence="5">
    <location>
        <begin position="839"/>
        <end position="871"/>
    </location>
</feature>
<evidence type="ECO:0000259" key="7">
    <source>
        <dbReference type="PROSITE" id="PS51309"/>
    </source>
</evidence>
<feature type="domain" description="UBR-type" evidence="6">
    <location>
        <begin position="1075"/>
        <end position="1143"/>
    </location>
</feature>
<feature type="region of interest" description="Disordered" evidence="5">
    <location>
        <begin position="1444"/>
        <end position="1790"/>
    </location>
</feature>
<feature type="region of interest" description="Disordered" evidence="5">
    <location>
        <begin position="1993"/>
        <end position="2014"/>
    </location>
</feature>
<evidence type="ECO:0000313" key="9">
    <source>
        <dbReference type="Proteomes" id="UP000218231"/>
    </source>
</evidence>
<feature type="compositionally biased region" description="Polar residues" evidence="5">
    <location>
        <begin position="1752"/>
        <end position="1779"/>
    </location>
</feature>
<dbReference type="Gene3D" id="2.130.10.30">
    <property type="entry name" value="Regulator of chromosome condensation 1/beta-lactamase-inhibitor protein II"/>
    <property type="match status" value="1"/>
</dbReference>
<keyword evidence="1" id="KW-0479">Metal-binding</keyword>
<evidence type="ECO:0000256" key="2">
    <source>
        <dbReference type="ARBA" id="ARBA00022771"/>
    </source>
</evidence>
<dbReference type="GO" id="GO:0003723">
    <property type="term" value="F:RNA binding"/>
    <property type="evidence" value="ECO:0007669"/>
    <property type="project" value="InterPro"/>
</dbReference>
<feature type="region of interest" description="Disordered" evidence="5">
    <location>
        <begin position="2324"/>
        <end position="2350"/>
    </location>
</feature>
<dbReference type="Pfam" id="PF11547">
    <property type="entry name" value="E3_UbLigase_EDD"/>
    <property type="match status" value="1"/>
</dbReference>
<keyword evidence="9" id="KW-1185">Reference proteome</keyword>
<dbReference type="Pfam" id="PF00658">
    <property type="entry name" value="MLLE"/>
    <property type="match status" value="1"/>
</dbReference>
<dbReference type="PANTHER" id="PTHR46276:SF1">
    <property type="entry name" value="E3 UBIQUITIN-PROTEIN LIGASE UBR5"/>
    <property type="match status" value="1"/>
</dbReference>
<feature type="compositionally biased region" description="Low complexity" evidence="5">
    <location>
        <begin position="1993"/>
        <end position="2007"/>
    </location>
</feature>
<proteinExistence type="predicted"/>
<dbReference type="GO" id="GO:0008270">
    <property type="term" value="F:zinc ion binding"/>
    <property type="evidence" value="ECO:0007669"/>
    <property type="project" value="UniProtKB-KW"/>
</dbReference>
<feature type="compositionally biased region" description="Polar residues" evidence="5">
    <location>
        <begin position="1500"/>
        <end position="1509"/>
    </location>
</feature>
<feature type="region of interest" description="Disordered" evidence="5">
    <location>
        <begin position="87"/>
        <end position="119"/>
    </location>
</feature>
<protein>
    <recommendedName>
        <fullName evidence="10">UBR-type domain-containing protein</fullName>
    </recommendedName>
</protein>
<dbReference type="PROSITE" id="PS51157">
    <property type="entry name" value="ZF_UBR"/>
    <property type="match status" value="1"/>
</dbReference>
<gene>
    <name evidence="8" type="ORF">WR25_22291</name>
</gene>
<feature type="region of interest" description="Disordered" evidence="5">
    <location>
        <begin position="883"/>
        <end position="908"/>
    </location>
</feature>
<feature type="region of interest" description="Disordered" evidence="5">
    <location>
        <begin position="1186"/>
        <end position="1206"/>
    </location>
</feature>
<dbReference type="Gene3D" id="1.10.1900.10">
    <property type="entry name" value="c-terminal domain of poly(a) binding protein"/>
    <property type="match status" value="1"/>
</dbReference>
<dbReference type="InterPro" id="IPR009091">
    <property type="entry name" value="RCC1/BLIP-II"/>
</dbReference>
<dbReference type="SMART" id="SM00517">
    <property type="entry name" value="PolyA"/>
    <property type="match status" value="1"/>
</dbReference>